<evidence type="ECO:0000313" key="4">
    <source>
        <dbReference type="Proteomes" id="UP000509626"/>
    </source>
</evidence>
<accession>A0A7D5QC30</accession>
<dbReference type="AlphaFoldDB" id="A0A7D5QC30"/>
<evidence type="ECO:0000313" key="3">
    <source>
        <dbReference type="EMBL" id="QLG62739.1"/>
    </source>
</evidence>
<dbReference type="KEGG" id="halu:HUG12_13780"/>
<feature type="region of interest" description="Disordered" evidence="1">
    <location>
        <begin position="87"/>
        <end position="107"/>
    </location>
</feature>
<proteinExistence type="predicted"/>
<name>A0A7D5QC30_9EURY</name>
<evidence type="ECO:0000256" key="1">
    <source>
        <dbReference type="SAM" id="MobiDB-lite"/>
    </source>
</evidence>
<gene>
    <name evidence="3" type="ORF">HUG12_13780</name>
</gene>
<keyword evidence="4" id="KW-1185">Reference proteome</keyword>
<dbReference type="Pfam" id="PF18545">
    <property type="entry name" value="HalOD1"/>
    <property type="match status" value="1"/>
</dbReference>
<feature type="domain" description="Halobacterial output" evidence="2">
    <location>
        <begin position="11"/>
        <end position="78"/>
    </location>
</feature>
<sequence length="107" mass="11441">MPMSWRSDDDREAIIQRIVDEVARATDTPPIELSPPLYDVVDPEALSALTGTHAGSDLEVTFRYNGCRVAVDGAGRVEASVRDGITASDVRAPGEERSADGAVARND</sequence>
<dbReference type="InterPro" id="IPR040624">
    <property type="entry name" value="HalOD1"/>
</dbReference>
<reference evidence="3 4" key="1">
    <citation type="submission" date="2020-06" db="EMBL/GenBank/DDBJ databases">
        <title>NJ-3-1, isolated from saline soil.</title>
        <authorList>
            <person name="Cui H.L."/>
            <person name="Shi X."/>
        </authorList>
    </citation>
    <scope>NUCLEOTIDE SEQUENCE [LARGE SCALE GENOMIC DNA]</scope>
    <source>
        <strain evidence="3 4">NJ-3-1</strain>
    </source>
</reference>
<evidence type="ECO:0000259" key="2">
    <source>
        <dbReference type="Pfam" id="PF18545"/>
    </source>
</evidence>
<protein>
    <recommendedName>
        <fullName evidence="2">Halobacterial output domain-containing protein</fullName>
    </recommendedName>
</protein>
<dbReference type="Proteomes" id="UP000509626">
    <property type="component" value="Chromosome"/>
</dbReference>
<dbReference type="EMBL" id="CP058579">
    <property type="protein sequence ID" value="QLG62739.1"/>
    <property type="molecule type" value="Genomic_DNA"/>
</dbReference>
<dbReference type="OrthoDB" id="199137at2157"/>
<organism evidence="3 4">
    <name type="scientific">Halorarum salinum</name>
    <dbReference type="NCBI Taxonomy" id="2743089"/>
    <lineage>
        <taxon>Archaea</taxon>
        <taxon>Methanobacteriati</taxon>
        <taxon>Methanobacteriota</taxon>
        <taxon>Stenosarchaea group</taxon>
        <taxon>Halobacteria</taxon>
        <taxon>Halobacteriales</taxon>
        <taxon>Haloferacaceae</taxon>
        <taxon>Halorarum</taxon>
    </lineage>
</organism>